<name>A0ABU5D9C9_9BURK</name>
<keyword evidence="1" id="KW-0472">Membrane</keyword>
<sequence>MLRKALLGVAALLFAAGLWLTVAGDAAGHPLALWGGGLLLAVLLENWRYRSRRGAIDPGWVRTDERFVDPTSGESMEVWYDPRTGDRRYEKAGGHH</sequence>
<evidence type="ECO:0000256" key="1">
    <source>
        <dbReference type="SAM" id="Phobius"/>
    </source>
</evidence>
<keyword evidence="1" id="KW-0812">Transmembrane</keyword>
<feature type="transmembrane region" description="Helical" evidence="1">
    <location>
        <begin position="33"/>
        <end position="49"/>
    </location>
</feature>
<protein>
    <submittedName>
        <fullName evidence="2">Uncharacterized protein</fullName>
    </submittedName>
</protein>
<organism evidence="2 3">
    <name type="scientific">Roseateles agri</name>
    <dbReference type="NCBI Taxonomy" id="3098619"/>
    <lineage>
        <taxon>Bacteria</taxon>
        <taxon>Pseudomonadati</taxon>
        <taxon>Pseudomonadota</taxon>
        <taxon>Betaproteobacteria</taxon>
        <taxon>Burkholderiales</taxon>
        <taxon>Sphaerotilaceae</taxon>
        <taxon>Roseateles</taxon>
    </lineage>
</organism>
<keyword evidence="3" id="KW-1185">Reference proteome</keyword>
<dbReference type="RefSeq" id="WP_320420691.1">
    <property type="nucleotide sequence ID" value="NZ_JAXCLA010000001.1"/>
</dbReference>
<accession>A0ABU5D9C9</accession>
<evidence type="ECO:0000313" key="3">
    <source>
        <dbReference type="Proteomes" id="UP001285263"/>
    </source>
</evidence>
<proteinExistence type="predicted"/>
<reference evidence="2 3" key="1">
    <citation type="submission" date="2023-11" db="EMBL/GenBank/DDBJ databases">
        <title>Paucibacter sp. nov., isolated from fresh soil in Korea.</title>
        <authorList>
            <person name="Le N.T.T."/>
        </authorList>
    </citation>
    <scope>NUCLEOTIDE SEQUENCE [LARGE SCALE GENOMIC DNA]</scope>
    <source>
        <strain evidence="2 3">R3-3</strain>
    </source>
</reference>
<comment type="caution">
    <text evidence="2">The sequence shown here is derived from an EMBL/GenBank/DDBJ whole genome shotgun (WGS) entry which is preliminary data.</text>
</comment>
<evidence type="ECO:0000313" key="2">
    <source>
        <dbReference type="EMBL" id="MDY0742882.1"/>
    </source>
</evidence>
<dbReference type="EMBL" id="JAXCLA010000001">
    <property type="protein sequence ID" value="MDY0742882.1"/>
    <property type="molecule type" value="Genomic_DNA"/>
</dbReference>
<keyword evidence="1" id="KW-1133">Transmembrane helix</keyword>
<dbReference type="Proteomes" id="UP001285263">
    <property type="component" value="Unassembled WGS sequence"/>
</dbReference>
<gene>
    <name evidence="2" type="ORF">SNE35_00110</name>
</gene>